<gene>
    <name evidence="2" type="ORF">MGWOODY_Tha1025</name>
</gene>
<dbReference type="AlphaFoldDB" id="A0A170PKG8"/>
<feature type="region of interest" description="Disordered" evidence="1">
    <location>
        <begin position="1"/>
        <end position="31"/>
    </location>
</feature>
<organism evidence="2">
    <name type="scientific">hydrothermal vent metagenome</name>
    <dbReference type="NCBI Taxonomy" id="652676"/>
    <lineage>
        <taxon>unclassified sequences</taxon>
        <taxon>metagenomes</taxon>
        <taxon>ecological metagenomes</taxon>
    </lineage>
</organism>
<evidence type="ECO:0000313" key="2">
    <source>
        <dbReference type="EMBL" id="CUS40056.1"/>
    </source>
</evidence>
<evidence type="ECO:0000256" key="1">
    <source>
        <dbReference type="SAM" id="MobiDB-lite"/>
    </source>
</evidence>
<dbReference type="EMBL" id="CZQC01000003">
    <property type="protein sequence ID" value="CUS40056.1"/>
    <property type="molecule type" value="Genomic_DNA"/>
</dbReference>
<name>A0A170PKG8_9ZZZZ</name>
<sequence length="57" mass="6333">MASVHTEQFSNSESANGVLVQGTEAPNRTHTGFFDAISQLALTQKRNRQRNSEKVSR</sequence>
<feature type="compositionally biased region" description="Polar residues" evidence="1">
    <location>
        <begin position="1"/>
        <end position="15"/>
    </location>
</feature>
<reference evidence="2" key="1">
    <citation type="submission" date="2015-10" db="EMBL/GenBank/DDBJ databases">
        <authorList>
            <person name="Gilbert D.G."/>
        </authorList>
    </citation>
    <scope>NUCLEOTIDE SEQUENCE</scope>
</reference>
<proteinExistence type="predicted"/>
<accession>A0A170PKG8</accession>
<protein>
    <submittedName>
        <fullName evidence="2">Uncharacterized protein</fullName>
    </submittedName>
</protein>